<evidence type="ECO:0000259" key="1">
    <source>
        <dbReference type="Pfam" id="PF13628"/>
    </source>
</evidence>
<dbReference type="Pfam" id="PF13628">
    <property type="entry name" value="DUF4142"/>
    <property type="match status" value="1"/>
</dbReference>
<feature type="domain" description="DUF4142" evidence="1">
    <location>
        <begin position="32"/>
        <end position="161"/>
    </location>
</feature>
<keyword evidence="3" id="KW-1185">Reference proteome</keyword>
<evidence type="ECO:0000313" key="2">
    <source>
        <dbReference type="EMBL" id="MBB5751779.1"/>
    </source>
</evidence>
<evidence type="ECO:0000313" key="3">
    <source>
        <dbReference type="Proteomes" id="UP000523821"/>
    </source>
</evidence>
<protein>
    <submittedName>
        <fullName evidence="2">Putative membrane protein</fullName>
    </submittedName>
</protein>
<name>A0A7W9CUB9_9HYPH</name>
<dbReference type="InterPro" id="IPR012347">
    <property type="entry name" value="Ferritin-like"/>
</dbReference>
<dbReference type="EMBL" id="JACHOO010000002">
    <property type="protein sequence ID" value="MBB5751779.1"/>
    <property type="molecule type" value="Genomic_DNA"/>
</dbReference>
<dbReference type="InterPro" id="IPR025419">
    <property type="entry name" value="DUF4142"/>
</dbReference>
<reference evidence="2 3" key="1">
    <citation type="submission" date="2020-08" db="EMBL/GenBank/DDBJ databases">
        <title>Genomic Encyclopedia of Type Strains, Phase IV (KMG-IV): sequencing the most valuable type-strain genomes for metagenomic binning, comparative biology and taxonomic classification.</title>
        <authorList>
            <person name="Goeker M."/>
        </authorList>
    </citation>
    <scope>NUCLEOTIDE SEQUENCE [LARGE SCALE GENOMIC DNA]</scope>
    <source>
        <strain evidence="2 3">DSM 16268</strain>
    </source>
</reference>
<proteinExistence type="predicted"/>
<gene>
    <name evidence="2" type="ORF">GGQ63_000831</name>
</gene>
<dbReference type="RefSeq" id="WP_183852868.1">
    <property type="nucleotide sequence ID" value="NZ_JACHOO010000002.1"/>
</dbReference>
<organism evidence="2 3">
    <name type="scientific">Prosthecomicrobium pneumaticum</name>
    <dbReference type="NCBI Taxonomy" id="81895"/>
    <lineage>
        <taxon>Bacteria</taxon>
        <taxon>Pseudomonadati</taxon>
        <taxon>Pseudomonadota</taxon>
        <taxon>Alphaproteobacteria</taxon>
        <taxon>Hyphomicrobiales</taxon>
        <taxon>Kaistiaceae</taxon>
        <taxon>Prosthecomicrobium</taxon>
    </lineage>
</organism>
<dbReference type="PANTHER" id="PTHR38593:SF1">
    <property type="entry name" value="BLR2558 PROTEIN"/>
    <property type="match status" value="1"/>
</dbReference>
<accession>A0A7W9CUB9</accession>
<sequence length="171" mass="18804">MAFGRLLLGLGLIGLGVSTMRPSRPPDTREGRFVRRAGRINATIVEAARLAAERTTREDLRGFANALVEGHTDVGNRLEAVLASTGLTRPGRPLRDVERARLAALREATDFEAAFIRLVIAEHLKLLTLLADHAGEGREPALLAFAEEAMPKLADHYEHARILQRDLRSRA</sequence>
<dbReference type="PANTHER" id="PTHR38593">
    <property type="entry name" value="BLR2558 PROTEIN"/>
    <property type="match status" value="1"/>
</dbReference>
<dbReference type="Gene3D" id="1.20.1260.10">
    <property type="match status" value="1"/>
</dbReference>
<dbReference type="Proteomes" id="UP000523821">
    <property type="component" value="Unassembled WGS sequence"/>
</dbReference>
<dbReference type="AlphaFoldDB" id="A0A7W9CUB9"/>
<comment type="caution">
    <text evidence="2">The sequence shown here is derived from an EMBL/GenBank/DDBJ whole genome shotgun (WGS) entry which is preliminary data.</text>
</comment>